<protein>
    <submittedName>
        <fullName evidence="2">PfkB domain-containing protein</fullName>
    </submittedName>
</protein>
<feature type="non-terminal residue" evidence="2">
    <location>
        <position position="1"/>
    </location>
</feature>
<sequence length="120" mass="12903">MEPTGATGYHTARNSRLGLTSRLGTRTFTFLVATLPLLLSHHAMRSATGAQAGQPDPGRTQALAHVRGACSQAQRGNLSAPFIVQVPPFKKVLMDSMPYIDFLFANEVEAAAFAESEGWD</sequence>
<gene>
    <name evidence="2" type="ORF">HaLaN_03868</name>
</gene>
<evidence type="ECO:0000313" key="3">
    <source>
        <dbReference type="Proteomes" id="UP000485058"/>
    </source>
</evidence>
<dbReference type="EMBL" id="BLLF01000188">
    <property type="protein sequence ID" value="GFH08837.1"/>
    <property type="molecule type" value="Genomic_DNA"/>
</dbReference>
<dbReference type="InterPro" id="IPR029056">
    <property type="entry name" value="Ribokinase-like"/>
</dbReference>
<dbReference type="Proteomes" id="UP000485058">
    <property type="component" value="Unassembled WGS sequence"/>
</dbReference>
<proteinExistence type="predicted"/>
<accession>A0A699YFF6</accession>
<dbReference type="SUPFAM" id="SSF53613">
    <property type="entry name" value="Ribokinase-like"/>
    <property type="match status" value="1"/>
</dbReference>
<reference evidence="2 3" key="1">
    <citation type="submission" date="2020-02" db="EMBL/GenBank/DDBJ databases">
        <title>Draft genome sequence of Haematococcus lacustris strain NIES-144.</title>
        <authorList>
            <person name="Morimoto D."/>
            <person name="Nakagawa S."/>
            <person name="Yoshida T."/>
            <person name="Sawayama S."/>
        </authorList>
    </citation>
    <scope>NUCLEOTIDE SEQUENCE [LARGE SCALE GENOMIC DNA]</scope>
    <source>
        <strain evidence="2 3">NIES-144</strain>
    </source>
</reference>
<dbReference type="AlphaFoldDB" id="A0A699YFF6"/>
<feature type="region of interest" description="Disordered" evidence="1">
    <location>
        <begin position="46"/>
        <end position="67"/>
    </location>
</feature>
<name>A0A699YFF6_HAELA</name>
<evidence type="ECO:0000313" key="2">
    <source>
        <dbReference type="EMBL" id="GFH08837.1"/>
    </source>
</evidence>
<evidence type="ECO:0000256" key="1">
    <source>
        <dbReference type="SAM" id="MobiDB-lite"/>
    </source>
</evidence>
<organism evidence="2 3">
    <name type="scientific">Haematococcus lacustris</name>
    <name type="common">Green alga</name>
    <name type="synonym">Haematococcus pluvialis</name>
    <dbReference type="NCBI Taxonomy" id="44745"/>
    <lineage>
        <taxon>Eukaryota</taxon>
        <taxon>Viridiplantae</taxon>
        <taxon>Chlorophyta</taxon>
        <taxon>core chlorophytes</taxon>
        <taxon>Chlorophyceae</taxon>
        <taxon>CS clade</taxon>
        <taxon>Chlamydomonadales</taxon>
        <taxon>Haematococcaceae</taxon>
        <taxon>Haematococcus</taxon>
    </lineage>
</organism>
<feature type="non-terminal residue" evidence="2">
    <location>
        <position position="120"/>
    </location>
</feature>
<keyword evidence="3" id="KW-1185">Reference proteome</keyword>
<dbReference type="Gene3D" id="3.40.1190.20">
    <property type="match status" value="1"/>
</dbReference>
<comment type="caution">
    <text evidence="2">The sequence shown here is derived from an EMBL/GenBank/DDBJ whole genome shotgun (WGS) entry which is preliminary data.</text>
</comment>